<keyword evidence="2" id="KW-0812">Transmembrane</keyword>
<accession>A0AAE0XLC7</accession>
<evidence type="ECO:0000256" key="1">
    <source>
        <dbReference type="SAM" id="MobiDB-lite"/>
    </source>
</evidence>
<evidence type="ECO:0000313" key="3">
    <source>
        <dbReference type="EMBL" id="KAK3695624.1"/>
    </source>
</evidence>
<reference evidence="3" key="2">
    <citation type="submission" date="2023-06" db="EMBL/GenBank/DDBJ databases">
        <authorList>
            <consortium name="Lawrence Berkeley National Laboratory"/>
            <person name="Haridas S."/>
            <person name="Hensen N."/>
            <person name="Bonometti L."/>
            <person name="Westerberg I."/>
            <person name="Brannstrom I.O."/>
            <person name="Guillou S."/>
            <person name="Cros-Aarteil S."/>
            <person name="Calhoun S."/>
            <person name="Kuo A."/>
            <person name="Mondo S."/>
            <person name="Pangilinan J."/>
            <person name="Riley R."/>
            <person name="Labutti K."/>
            <person name="Andreopoulos B."/>
            <person name="Lipzen A."/>
            <person name="Chen C."/>
            <person name="Yanf M."/>
            <person name="Daum C."/>
            <person name="Ng V."/>
            <person name="Clum A."/>
            <person name="Steindorff A."/>
            <person name="Ohm R."/>
            <person name="Martin F."/>
            <person name="Silar P."/>
            <person name="Natvig D."/>
            <person name="Lalanne C."/>
            <person name="Gautier V."/>
            <person name="Ament-Velasquez S.L."/>
            <person name="Kruys A."/>
            <person name="Hutchinson M.I."/>
            <person name="Powell A.J."/>
            <person name="Barry K."/>
            <person name="Miller A.N."/>
            <person name="Grigoriev I.V."/>
            <person name="Debuchy R."/>
            <person name="Gladieux P."/>
            <person name="Thoren M.H."/>
            <person name="Johannesson H."/>
        </authorList>
    </citation>
    <scope>NUCLEOTIDE SEQUENCE</scope>
    <source>
        <strain evidence="3">CBS 314.62</strain>
    </source>
</reference>
<evidence type="ECO:0008006" key="5">
    <source>
        <dbReference type="Google" id="ProtNLM"/>
    </source>
</evidence>
<feature type="compositionally biased region" description="Low complexity" evidence="1">
    <location>
        <begin position="131"/>
        <end position="146"/>
    </location>
</feature>
<evidence type="ECO:0000313" key="4">
    <source>
        <dbReference type="Proteomes" id="UP001270362"/>
    </source>
</evidence>
<organism evidence="3 4">
    <name type="scientific">Podospora appendiculata</name>
    <dbReference type="NCBI Taxonomy" id="314037"/>
    <lineage>
        <taxon>Eukaryota</taxon>
        <taxon>Fungi</taxon>
        <taxon>Dikarya</taxon>
        <taxon>Ascomycota</taxon>
        <taxon>Pezizomycotina</taxon>
        <taxon>Sordariomycetes</taxon>
        <taxon>Sordariomycetidae</taxon>
        <taxon>Sordariales</taxon>
        <taxon>Podosporaceae</taxon>
        <taxon>Podospora</taxon>
    </lineage>
</organism>
<feature type="compositionally biased region" description="Low complexity" evidence="1">
    <location>
        <begin position="531"/>
        <end position="545"/>
    </location>
</feature>
<dbReference type="Proteomes" id="UP001270362">
    <property type="component" value="Unassembled WGS sequence"/>
</dbReference>
<protein>
    <recommendedName>
        <fullName evidence="5">Zn(2)-C6 fungal-type domain-containing protein</fullName>
    </recommendedName>
</protein>
<proteinExistence type="predicted"/>
<feature type="region of interest" description="Disordered" evidence="1">
    <location>
        <begin position="123"/>
        <end position="182"/>
    </location>
</feature>
<feature type="region of interest" description="Disordered" evidence="1">
    <location>
        <begin position="456"/>
        <end position="634"/>
    </location>
</feature>
<keyword evidence="4" id="KW-1185">Reference proteome</keyword>
<evidence type="ECO:0000256" key="2">
    <source>
        <dbReference type="SAM" id="Phobius"/>
    </source>
</evidence>
<dbReference type="InterPro" id="IPR036864">
    <property type="entry name" value="Zn2-C6_fun-type_DNA-bd_sf"/>
</dbReference>
<dbReference type="GO" id="GO:0008270">
    <property type="term" value="F:zinc ion binding"/>
    <property type="evidence" value="ECO:0007669"/>
    <property type="project" value="InterPro"/>
</dbReference>
<reference evidence="3" key="1">
    <citation type="journal article" date="2023" name="Mol. Phylogenet. Evol.">
        <title>Genome-scale phylogeny and comparative genomics of the fungal order Sordariales.</title>
        <authorList>
            <person name="Hensen N."/>
            <person name="Bonometti L."/>
            <person name="Westerberg I."/>
            <person name="Brannstrom I.O."/>
            <person name="Guillou S."/>
            <person name="Cros-Aarteil S."/>
            <person name="Calhoun S."/>
            <person name="Haridas S."/>
            <person name="Kuo A."/>
            <person name="Mondo S."/>
            <person name="Pangilinan J."/>
            <person name="Riley R."/>
            <person name="LaButti K."/>
            <person name="Andreopoulos B."/>
            <person name="Lipzen A."/>
            <person name="Chen C."/>
            <person name="Yan M."/>
            <person name="Daum C."/>
            <person name="Ng V."/>
            <person name="Clum A."/>
            <person name="Steindorff A."/>
            <person name="Ohm R.A."/>
            <person name="Martin F."/>
            <person name="Silar P."/>
            <person name="Natvig D.O."/>
            <person name="Lalanne C."/>
            <person name="Gautier V."/>
            <person name="Ament-Velasquez S.L."/>
            <person name="Kruys A."/>
            <person name="Hutchinson M.I."/>
            <person name="Powell A.J."/>
            <person name="Barry K."/>
            <person name="Miller A.N."/>
            <person name="Grigoriev I.V."/>
            <person name="Debuchy R."/>
            <person name="Gladieux P."/>
            <person name="Hiltunen Thoren M."/>
            <person name="Johannesson H."/>
        </authorList>
    </citation>
    <scope>NUCLEOTIDE SEQUENCE</scope>
    <source>
        <strain evidence="3">CBS 314.62</strain>
    </source>
</reference>
<feature type="compositionally biased region" description="Polar residues" evidence="1">
    <location>
        <begin position="563"/>
        <end position="583"/>
    </location>
</feature>
<dbReference type="GO" id="GO:0000981">
    <property type="term" value="F:DNA-binding transcription factor activity, RNA polymerase II-specific"/>
    <property type="evidence" value="ECO:0007669"/>
    <property type="project" value="InterPro"/>
</dbReference>
<keyword evidence="2" id="KW-1133">Transmembrane helix</keyword>
<feature type="transmembrane region" description="Helical" evidence="2">
    <location>
        <begin position="645"/>
        <end position="668"/>
    </location>
</feature>
<dbReference type="AlphaFoldDB" id="A0AAE0XLC7"/>
<gene>
    <name evidence="3" type="ORF">B0T22DRAFT_438579</name>
</gene>
<sequence>MSQQQSPRTFEGFSVYQPALGSALEWLPAVGTQELDDLINAFLPGSAPIKAKRSHISMDFFQFARQTGQTFKFYPVPSSVAVPSPASSAALYDSGYASSLNASPIVSDMSPWTQSPASFAPSVSFDETQAKPRSPTSKKSSSASSSGQQRLDFSNHPGMRIMTKDGRDVTNSASRGCKTKEQRDHAHLMRIIKACDACKKKKIRCDPSHKKRTVSETSPAQQKSKPAKRLKKTADPPPLSFDTGSLDFLNADSFEAFEMAPTFSLLQDSFNDPGDDIQWDQFLQTEPIDLAGNFVPDNHNFFQDPQGYFPSTSGSSAASPSQVFTPFTPAPPGASPTGTSEVFPGVLPEMSPSDLSLPYLNPGIAHGTNYVDFNLYSPASDFSLDEELLPVSRNFSTASRQRSPRLANAAIGNELLQQESSSSAGVAHADQYSVSPRYSASQFLIAGQLDEYQLGSTTAKQPSIDSPSATDQLPHSQCGSGTLGLQHYGLQQRPSDLQQHGQTVMHSAPSKPSLVQSHGSYEPNAEARTMSQLPSPSLGPGSSSQVIQAVAGRPTDGGVYTVGDTSRQSRQSSLQDTGRSVSPTPALPSPTPGVMAPAPDVGGTIDVGGATHPGDSQSTSVPHPSVPGGTPGQTVHRRDLATTSIGALLASTSLALSMIAVAFLIAILPMQRIVKANKLAVDGWFPLNSSELVASSLVPCLLVYASMSQQLGHFGPINVLAMIAVTLASFALQQSRLSAPISVPPSTTAAPSTTGTIGNVKSKIQAIGQRLEGLRSAVSRRGSWLMAKPFSPRRIGSAMT</sequence>
<feature type="compositionally biased region" description="Polar residues" evidence="1">
    <location>
        <begin position="215"/>
        <end position="224"/>
    </location>
</feature>
<feature type="compositionally biased region" description="Polar residues" evidence="1">
    <location>
        <begin position="456"/>
        <end position="480"/>
    </location>
</feature>
<feature type="region of interest" description="Disordered" evidence="1">
    <location>
        <begin position="206"/>
        <end position="239"/>
    </location>
</feature>
<name>A0AAE0XLC7_9PEZI</name>
<keyword evidence="2" id="KW-0472">Membrane</keyword>
<comment type="caution">
    <text evidence="3">The sequence shown here is derived from an EMBL/GenBank/DDBJ whole genome shotgun (WGS) entry which is preliminary data.</text>
</comment>
<dbReference type="SUPFAM" id="SSF57701">
    <property type="entry name" value="Zn2/Cys6 DNA-binding domain"/>
    <property type="match status" value="1"/>
</dbReference>
<feature type="compositionally biased region" description="Polar residues" evidence="1">
    <location>
        <begin position="492"/>
        <end position="505"/>
    </location>
</feature>
<dbReference type="EMBL" id="JAULSO010000001">
    <property type="protein sequence ID" value="KAK3695624.1"/>
    <property type="molecule type" value="Genomic_DNA"/>
</dbReference>